<evidence type="ECO:0000256" key="22">
    <source>
        <dbReference type="ARBA" id="ARBA00049902"/>
    </source>
</evidence>
<keyword evidence="12" id="KW-0133">Cell shape</keyword>
<dbReference type="Gene3D" id="3.40.710.10">
    <property type="entry name" value="DD-peptidase/beta-lactamase superfamily"/>
    <property type="match status" value="1"/>
</dbReference>
<dbReference type="RefSeq" id="WP_209701675.1">
    <property type="nucleotide sequence ID" value="NZ_JAGGLM010000005.1"/>
</dbReference>
<evidence type="ECO:0000256" key="8">
    <source>
        <dbReference type="ARBA" id="ARBA00022676"/>
    </source>
</evidence>
<evidence type="ECO:0000256" key="20">
    <source>
        <dbReference type="ARBA" id="ARBA00034000"/>
    </source>
</evidence>
<feature type="domain" description="Glycosyl transferase family 51" evidence="25">
    <location>
        <begin position="67"/>
        <end position="248"/>
    </location>
</feature>
<dbReference type="EMBL" id="JAGGLM010000005">
    <property type="protein sequence ID" value="MBP2032481.1"/>
    <property type="molecule type" value="Genomic_DNA"/>
</dbReference>
<evidence type="ECO:0000256" key="13">
    <source>
        <dbReference type="ARBA" id="ARBA00022968"/>
    </source>
</evidence>
<name>A0ABS4KSV6_9CLOT</name>
<feature type="compositionally biased region" description="Basic and acidic residues" evidence="23">
    <location>
        <begin position="765"/>
        <end position="778"/>
    </location>
</feature>
<protein>
    <recommendedName>
        <fullName evidence="4">Penicillin-binding protein 1A</fullName>
        <ecNumber evidence="21">2.4.99.28</ecNumber>
        <ecNumber evidence="3">3.4.16.4</ecNumber>
    </recommendedName>
</protein>
<keyword evidence="6" id="KW-0121">Carboxypeptidase</keyword>
<keyword evidence="16" id="KW-0472">Membrane</keyword>
<dbReference type="Pfam" id="PF00912">
    <property type="entry name" value="Transgly"/>
    <property type="match status" value="1"/>
</dbReference>
<keyword evidence="5" id="KW-1003">Cell membrane</keyword>
<dbReference type="InterPro" id="IPR012338">
    <property type="entry name" value="Beta-lactam/transpept-like"/>
</dbReference>
<dbReference type="PANTHER" id="PTHR32282">
    <property type="entry name" value="BINDING PROTEIN TRANSPEPTIDASE, PUTATIVE-RELATED"/>
    <property type="match status" value="1"/>
</dbReference>
<evidence type="ECO:0000259" key="24">
    <source>
        <dbReference type="Pfam" id="PF00905"/>
    </source>
</evidence>
<dbReference type="InterPro" id="IPR036950">
    <property type="entry name" value="PBP_transglycosylase"/>
</dbReference>
<evidence type="ECO:0000256" key="5">
    <source>
        <dbReference type="ARBA" id="ARBA00022475"/>
    </source>
</evidence>
<comment type="subcellular location">
    <subcellularLocation>
        <location evidence="2">Cell membrane</location>
        <topology evidence="2">Single-pass type II membrane protein</topology>
    </subcellularLocation>
</comment>
<dbReference type="EC" id="3.4.16.4" evidence="3"/>
<reference evidence="26 27" key="1">
    <citation type="submission" date="2021-03" db="EMBL/GenBank/DDBJ databases">
        <title>Genomic Encyclopedia of Type Strains, Phase IV (KMG-IV): sequencing the most valuable type-strain genomes for metagenomic binning, comparative biology and taxonomic classification.</title>
        <authorList>
            <person name="Goeker M."/>
        </authorList>
    </citation>
    <scope>NUCLEOTIDE SEQUENCE [LARGE SCALE GENOMIC DNA]</scope>
    <source>
        <strain evidence="26 27">DSM 28783</strain>
    </source>
</reference>
<evidence type="ECO:0000256" key="10">
    <source>
        <dbReference type="ARBA" id="ARBA00022692"/>
    </source>
</evidence>
<dbReference type="EC" id="2.4.99.28" evidence="21"/>
<keyword evidence="11 26" id="KW-0378">Hydrolase</keyword>
<comment type="catalytic activity">
    <reaction evidence="22">
        <text>[GlcNAc-(1-&gt;4)-Mur2Ac(oyl-L-Ala-gamma-D-Glu-L-Lys-D-Ala-D-Ala)](n)-di-trans,octa-cis-undecaprenyl diphosphate + beta-D-GlcNAc-(1-&gt;4)-Mur2Ac(oyl-L-Ala-gamma-D-Glu-L-Lys-D-Ala-D-Ala)-di-trans,octa-cis-undecaprenyl diphosphate = [GlcNAc-(1-&gt;4)-Mur2Ac(oyl-L-Ala-gamma-D-Glu-L-Lys-D-Ala-D-Ala)](n+1)-di-trans,octa-cis-undecaprenyl diphosphate + di-trans,octa-cis-undecaprenyl diphosphate + H(+)</text>
        <dbReference type="Rhea" id="RHEA:23708"/>
        <dbReference type="Rhea" id="RHEA-COMP:9602"/>
        <dbReference type="Rhea" id="RHEA-COMP:9603"/>
        <dbReference type="ChEBI" id="CHEBI:15378"/>
        <dbReference type="ChEBI" id="CHEBI:58405"/>
        <dbReference type="ChEBI" id="CHEBI:60033"/>
        <dbReference type="ChEBI" id="CHEBI:78435"/>
        <dbReference type="EC" id="2.4.99.28"/>
    </reaction>
</comment>
<dbReference type="SUPFAM" id="SSF53955">
    <property type="entry name" value="Lysozyme-like"/>
    <property type="match status" value="1"/>
</dbReference>
<evidence type="ECO:0000256" key="2">
    <source>
        <dbReference type="ARBA" id="ARBA00004401"/>
    </source>
</evidence>
<keyword evidence="17" id="KW-0046">Antibiotic resistance</keyword>
<dbReference type="InterPro" id="IPR001264">
    <property type="entry name" value="Glyco_trans_51"/>
</dbReference>
<evidence type="ECO:0000313" key="27">
    <source>
        <dbReference type="Proteomes" id="UP001519307"/>
    </source>
</evidence>
<dbReference type="InterPro" id="IPR023346">
    <property type="entry name" value="Lysozyme-like_dom_sf"/>
</dbReference>
<evidence type="ECO:0000256" key="12">
    <source>
        <dbReference type="ARBA" id="ARBA00022960"/>
    </source>
</evidence>
<comment type="catalytic activity">
    <reaction evidence="20">
        <text>Preferential cleavage: (Ac)2-L-Lys-D-Ala-|-D-Ala. Also transpeptidation of peptidyl-alanyl moieties that are N-acyl substituents of D-alanine.</text>
        <dbReference type="EC" id="3.4.16.4"/>
    </reaction>
</comment>
<keyword evidence="8 26" id="KW-0328">Glycosyltransferase</keyword>
<evidence type="ECO:0000256" key="7">
    <source>
        <dbReference type="ARBA" id="ARBA00022670"/>
    </source>
</evidence>
<organism evidence="26 27">
    <name type="scientific">Clostridium algifaecis</name>
    <dbReference type="NCBI Taxonomy" id="1472040"/>
    <lineage>
        <taxon>Bacteria</taxon>
        <taxon>Bacillati</taxon>
        <taxon>Bacillota</taxon>
        <taxon>Clostridia</taxon>
        <taxon>Eubacteriales</taxon>
        <taxon>Clostridiaceae</taxon>
        <taxon>Clostridium</taxon>
    </lineage>
</organism>
<dbReference type="SUPFAM" id="SSF56601">
    <property type="entry name" value="beta-lactamase/transpeptidase-like"/>
    <property type="match status" value="1"/>
</dbReference>
<evidence type="ECO:0000259" key="25">
    <source>
        <dbReference type="Pfam" id="PF00912"/>
    </source>
</evidence>
<dbReference type="Pfam" id="PF00905">
    <property type="entry name" value="Transpeptidase"/>
    <property type="match status" value="1"/>
</dbReference>
<evidence type="ECO:0000256" key="18">
    <source>
        <dbReference type="ARBA" id="ARBA00023268"/>
    </source>
</evidence>
<evidence type="ECO:0000256" key="15">
    <source>
        <dbReference type="ARBA" id="ARBA00022989"/>
    </source>
</evidence>
<comment type="function">
    <text evidence="1">Cell wall formation. Synthesis of cross-linked peptidoglycan from the lipid intermediates. The enzyme has a penicillin-insensitive transglycosylase N-terminal domain (formation of linear glycan strands) and a penicillin-sensitive transpeptidase C-terminal domain (cross-linking of the peptide subunits).</text>
</comment>
<sequence>MAKRRKKSRYKALKLTFTILICIFLLVSMATIGIGAAIIKNSPPLDVNRVLNLNEPSILYDDKGNFMDVVATTEQRTVISFNTMPDNLKNAFVSIEDERFYKHTGIDIKRLTSVIFIDIKNKLTNKSGIQGASTITQQLVRNIYLSSQVSFKRKLQEIYLSLKLEKLLTKDQILGAYMNTIFLGGRAFGVESAAQQYFGKSANSLNLIECAFIAGIPQSPSVYNPYSSAAKKNPSIYLNRTKNVLKKMYDNNYISEKQYLDGINDISSGKLNIKPYTPKSNKLENEWFSMPAIDAVKKDLKVKYQYTDSQVNQLLTYGGLKIYTSMDKNLQEQTQETLNNDSALGSSSDKNGIIQPQASAVVMNYHTGEVKALIGGRGTQPAMSYNRASSVNYLRPPGSCIKPLTVYSPAIDLKKATAATTIEDSPLSDDLAQKYSSNGTPYNPKDDEEMTNGDMTLRNALMKSINVIAVKLEDTLGLETGASYADKFGISLDTDDRSSIAALSLGELHNGTNTLQMAAAYGVFGNNGMYTAPRLYTKVTNRNGKVILESKVDTKKVISPATAYIMYDMLKGPVSKDGTGPSANFSSMVRGKTGTSSDKKNLWFSGLTPYYSASIWIGNDDNSSINSLNSNSAAAIWADVMRPFHDGLPAKDISMPSGVVISKVCSESGYLPSPLCYIDPTGSKVYDELFLTGTIPTNECNLGHTWFSSNPLSTNKNKSKKTYGNQNESNNINNENEQNNNPAFTIPNNTDSNSSTKQQDNSSNDNKDANTTDKKSDDNLNSTK</sequence>
<keyword evidence="18" id="KW-0511">Multifunctional enzyme</keyword>
<proteinExistence type="predicted"/>
<keyword evidence="10" id="KW-0812">Transmembrane</keyword>
<dbReference type="Gene3D" id="1.10.3810.10">
    <property type="entry name" value="Biosynthetic peptidoglycan transglycosylase-like"/>
    <property type="match status" value="1"/>
</dbReference>
<accession>A0ABS4KSV6</accession>
<evidence type="ECO:0000256" key="17">
    <source>
        <dbReference type="ARBA" id="ARBA00023251"/>
    </source>
</evidence>
<keyword evidence="9 26" id="KW-0808">Transferase</keyword>
<dbReference type="InterPro" id="IPR050396">
    <property type="entry name" value="Glycosyltr_51/Transpeptidase"/>
</dbReference>
<evidence type="ECO:0000256" key="11">
    <source>
        <dbReference type="ARBA" id="ARBA00022801"/>
    </source>
</evidence>
<evidence type="ECO:0000256" key="14">
    <source>
        <dbReference type="ARBA" id="ARBA00022984"/>
    </source>
</evidence>
<dbReference type="InterPro" id="IPR001460">
    <property type="entry name" value="PCN-bd_Tpept"/>
</dbReference>
<keyword evidence="15" id="KW-1133">Transmembrane helix</keyword>
<evidence type="ECO:0000256" key="4">
    <source>
        <dbReference type="ARBA" id="ARBA00018638"/>
    </source>
</evidence>
<keyword evidence="13" id="KW-0735">Signal-anchor</keyword>
<feature type="domain" description="Penicillin-binding protein transpeptidase" evidence="24">
    <location>
        <begin position="359"/>
        <end position="641"/>
    </location>
</feature>
<keyword evidence="27" id="KW-1185">Reference proteome</keyword>
<evidence type="ECO:0000256" key="21">
    <source>
        <dbReference type="ARBA" id="ARBA00044770"/>
    </source>
</evidence>
<feature type="compositionally biased region" description="Polar residues" evidence="23">
    <location>
        <begin position="742"/>
        <end position="764"/>
    </location>
</feature>
<evidence type="ECO:0000256" key="9">
    <source>
        <dbReference type="ARBA" id="ARBA00022679"/>
    </source>
</evidence>
<evidence type="ECO:0000256" key="3">
    <source>
        <dbReference type="ARBA" id="ARBA00012448"/>
    </source>
</evidence>
<gene>
    <name evidence="26" type="ORF">J2Z42_001153</name>
</gene>
<feature type="compositionally biased region" description="Low complexity" evidence="23">
    <location>
        <begin position="725"/>
        <end position="741"/>
    </location>
</feature>
<keyword evidence="14" id="KW-0573">Peptidoglycan synthesis</keyword>
<keyword evidence="7" id="KW-0645">Protease</keyword>
<feature type="region of interest" description="Disordered" evidence="23">
    <location>
        <begin position="429"/>
        <end position="450"/>
    </location>
</feature>
<evidence type="ECO:0000313" key="26">
    <source>
        <dbReference type="EMBL" id="MBP2032481.1"/>
    </source>
</evidence>
<comment type="caution">
    <text evidence="26">The sequence shown here is derived from an EMBL/GenBank/DDBJ whole genome shotgun (WGS) entry which is preliminary data.</text>
</comment>
<dbReference type="PANTHER" id="PTHR32282:SF11">
    <property type="entry name" value="PENICILLIN-BINDING PROTEIN 1B"/>
    <property type="match status" value="1"/>
</dbReference>
<evidence type="ECO:0000256" key="23">
    <source>
        <dbReference type="SAM" id="MobiDB-lite"/>
    </source>
</evidence>
<keyword evidence="19" id="KW-0961">Cell wall biogenesis/degradation</keyword>
<dbReference type="Proteomes" id="UP001519307">
    <property type="component" value="Unassembled WGS sequence"/>
</dbReference>
<dbReference type="GO" id="GO:0016787">
    <property type="term" value="F:hydrolase activity"/>
    <property type="evidence" value="ECO:0007669"/>
    <property type="project" value="UniProtKB-KW"/>
</dbReference>
<dbReference type="NCBIfam" id="TIGR02074">
    <property type="entry name" value="PBP_1a_fam"/>
    <property type="match status" value="1"/>
</dbReference>
<feature type="region of interest" description="Disordered" evidence="23">
    <location>
        <begin position="711"/>
        <end position="784"/>
    </location>
</feature>
<evidence type="ECO:0000256" key="19">
    <source>
        <dbReference type="ARBA" id="ARBA00023316"/>
    </source>
</evidence>
<evidence type="ECO:0000256" key="6">
    <source>
        <dbReference type="ARBA" id="ARBA00022645"/>
    </source>
</evidence>
<dbReference type="GO" id="GO:0016757">
    <property type="term" value="F:glycosyltransferase activity"/>
    <property type="evidence" value="ECO:0007669"/>
    <property type="project" value="UniProtKB-KW"/>
</dbReference>
<evidence type="ECO:0000256" key="1">
    <source>
        <dbReference type="ARBA" id="ARBA00002624"/>
    </source>
</evidence>
<evidence type="ECO:0000256" key="16">
    <source>
        <dbReference type="ARBA" id="ARBA00023136"/>
    </source>
</evidence>